<dbReference type="InterPro" id="IPR000032">
    <property type="entry name" value="HPr-like"/>
</dbReference>
<dbReference type="InterPro" id="IPR001020">
    <property type="entry name" value="PTS_HPr_His_P_site"/>
</dbReference>
<dbReference type="AlphaFoldDB" id="A0A0R2UCR7"/>
<gene>
    <name evidence="6" type="ORF">ABS24_08805</name>
</gene>
<dbReference type="InterPro" id="IPR050399">
    <property type="entry name" value="HPr"/>
</dbReference>
<dbReference type="GO" id="GO:0009401">
    <property type="term" value="P:phosphoenolpyruvate-dependent sugar phosphotransferase system"/>
    <property type="evidence" value="ECO:0007669"/>
    <property type="project" value="UniProtKB-KW"/>
</dbReference>
<dbReference type="CDD" id="cd00367">
    <property type="entry name" value="PTS-HPr_like"/>
    <property type="match status" value="1"/>
</dbReference>
<dbReference type="GO" id="GO:0005737">
    <property type="term" value="C:cytoplasm"/>
    <property type="evidence" value="ECO:0007669"/>
    <property type="project" value="UniProtKB-SubCell"/>
</dbReference>
<organism evidence="6 7">
    <name type="scientific">SAR92 bacterium BACL26 MAG-121220-bin70</name>
    <dbReference type="NCBI Taxonomy" id="1655626"/>
    <lineage>
        <taxon>Bacteria</taxon>
        <taxon>Pseudomonadati</taxon>
        <taxon>Pseudomonadota</taxon>
        <taxon>Gammaproteobacteria</taxon>
        <taxon>Cellvibrionales</taxon>
        <taxon>Porticoccaceae</taxon>
        <taxon>SAR92 clade</taxon>
    </lineage>
</organism>
<comment type="subcellular location">
    <subcellularLocation>
        <location evidence="1">Cytoplasm</location>
    </subcellularLocation>
</comment>
<evidence type="ECO:0000313" key="7">
    <source>
        <dbReference type="Proteomes" id="UP000051213"/>
    </source>
</evidence>
<reference evidence="6 7" key="1">
    <citation type="submission" date="2015-10" db="EMBL/GenBank/DDBJ databases">
        <title>Metagenome-Assembled Genomes uncover a global brackish microbiome.</title>
        <authorList>
            <person name="Hugerth L.W."/>
            <person name="Larsson J."/>
            <person name="Alneberg J."/>
            <person name="Lindh M.V."/>
            <person name="Legrand C."/>
            <person name="Pinhassi J."/>
            <person name="Andersson A.F."/>
        </authorList>
    </citation>
    <scope>NUCLEOTIDE SEQUENCE [LARGE SCALE GENOMIC DNA]</scope>
    <source>
        <strain evidence="6">BACL26 MAG-121220-bin70</strain>
    </source>
</reference>
<sequence length="89" mass="9615">MISRKIIVINNLGLHARAATKLVTTAGRYKCSIRTGIQEPLVDAKSIMSLMLLAASKGTVLVFELDGPEEQLACDAITDLFADYFGEGE</sequence>
<evidence type="ECO:0000256" key="3">
    <source>
        <dbReference type="ARBA" id="ARBA00022490"/>
    </source>
</evidence>
<evidence type="ECO:0000256" key="1">
    <source>
        <dbReference type="ARBA" id="ARBA00004496"/>
    </source>
</evidence>
<dbReference type="SUPFAM" id="SSF55594">
    <property type="entry name" value="HPr-like"/>
    <property type="match status" value="1"/>
</dbReference>
<evidence type="ECO:0000256" key="4">
    <source>
        <dbReference type="ARBA" id="ARBA00022683"/>
    </source>
</evidence>
<protein>
    <submittedName>
        <fullName evidence="6">Phosphocarrier protein HPr</fullName>
    </submittedName>
</protein>
<comment type="similarity">
    <text evidence="2">Belongs to the HPr family.</text>
</comment>
<accession>A0A0R2UCR7</accession>
<evidence type="ECO:0000313" key="6">
    <source>
        <dbReference type="EMBL" id="KRO97012.1"/>
    </source>
</evidence>
<evidence type="ECO:0000259" key="5">
    <source>
        <dbReference type="PROSITE" id="PS51350"/>
    </source>
</evidence>
<dbReference type="PRINTS" id="PR00107">
    <property type="entry name" value="PHOSPHOCPHPR"/>
</dbReference>
<proteinExistence type="inferred from homology"/>
<dbReference type="PROSITE" id="PS51350">
    <property type="entry name" value="PTS_HPR_DOM"/>
    <property type="match status" value="1"/>
</dbReference>
<dbReference type="Gene3D" id="3.30.1340.10">
    <property type="entry name" value="HPr-like"/>
    <property type="match status" value="1"/>
</dbReference>
<keyword evidence="3" id="KW-0963">Cytoplasm</keyword>
<feature type="domain" description="HPr" evidence="5">
    <location>
        <begin position="1"/>
        <end position="88"/>
    </location>
</feature>
<evidence type="ECO:0000256" key="2">
    <source>
        <dbReference type="ARBA" id="ARBA00010736"/>
    </source>
</evidence>
<comment type="caution">
    <text evidence="6">The sequence shown here is derived from an EMBL/GenBank/DDBJ whole genome shotgun (WGS) entry which is preliminary data.</text>
</comment>
<dbReference type="InterPro" id="IPR035895">
    <property type="entry name" value="HPr-like_sf"/>
</dbReference>
<name>A0A0R2UCR7_9GAMM</name>
<dbReference type="NCBIfam" id="TIGR01003">
    <property type="entry name" value="PTS_HPr_family"/>
    <property type="match status" value="1"/>
</dbReference>
<dbReference type="PANTHER" id="PTHR33705">
    <property type="entry name" value="PHOSPHOCARRIER PROTEIN HPR"/>
    <property type="match status" value="1"/>
</dbReference>
<keyword evidence="4" id="KW-0598">Phosphotransferase system</keyword>
<dbReference type="EMBL" id="LICA01000022">
    <property type="protein sequence ID" value="KRO97012.1"/>
    <property type="molecule type" value="Genomic_DNA"/>
</dbReference>
<dbReference type="Proteomes" id="UP000051213">
    <property type="component" value="Unassembled WGS sequence"/>
</dbReference>
<dbReference type="Pfam" id="PF00381">
    <property type="entry name" value="PTS-HPr"/>
    <property type="match status" value="1"/>
</dbReference>
<dbReference type="PROSITE" id="PS00369">
    <property type="entry name" value="PTS_HPR_HIS"/>
    <property type="match status" value="1"/>
</dbReference>
<dbReference type="PANTHER" id="PTHR33705:SF2">
    <property type="entry name" value="PHOSPHOCARRIER PROTEIN NPR"/>
    <property type="match status" value="1"/>
</dbReference>